<evidence type="ECO:0000256" key="4">
    <source>
        <dbReference type="ARBA" id="ARBA00022605"/>
    </source>
</evidence>
<evidence type="ECO:0000256" key="1">
    <source>
        <dbReference type="ARBA" id="ARBA00001974"/>
    </source>
</evidence>
<comment type="pathway">
    <text evidence="10">Amino-acid biosynthesis; L-methionine biosynthesis via de novo pathway.</text>
</comment>
<dbReference type="NCBIfam" id="TIGR00676">
    <property type="entry name" value="fadh2"/>
    <property type="match status" value="1"/>
</dbReference>
<keyword evidence="9" id="KW-0486">Methionine biosynthesis</keyword>
<dbReference type="InterPro" id="IPR003171">
    <property type="entry name" value="Mehydrof_redctse-like"/>
</dbReference>
<protein>
    <recommendedName>
        <fullName evidence="12">Methylenetetrahydrofolate reductase</fullName>
        <ecNumber evidence="12">1.5.1.54</ecNumber>
    </recommendedName>
</protein>
<dbReference type="GO" id="GO:0106312">
    <property type="term" value="F:methylenetetrahydrofolate reductase (NADH) activity"/>
    <property type="evidence" value="ECO:0007669"/>
    <property type="project" value="UniProtKB-EC"/>
</dbReference>
<evidence type="ECO:0000256" key="3">
    <source>
        <dbReference type="ARBA" id="ARBA00006743"/>
    </source>
</evidence>
<dbReference type="EMBL" id="JAOVZO020000001">
    <property type="protein sequence ID" value="MDC8011174.1"/>
    <property type="molecule type" value="Genomic_DNA"/>
</dbReference>
<dbReference type="PANTHER" id="PTHR45754">
    <property type="entry name" value="METHYLENETETRAHYDROFOLATE REDUCTASE"/>
    <property type="match status" value="1"/>
</dbReference>
<dbReference type="GO" id="GO:0005829">
    <property type="term" value="C:cytosol"/>
    <property type="evidence" value="ECO:0007669"/>
    <property type="project" value="InterPro"/>
</dbReference>
<keyword evidence="8" id="KW-0520">NAD</keyword>
<keyword evidence="5 12" id="KW-0285">Flavoprotein</keyword>
<proteinExistence type="inferred from homology"/>
<dbReference type="RefSeq" id="WP_263544589.1">
    <property type="nucleotide sequence ID" value="NZ_JAOVZO020000001.1"/>
</dbReference>
<keyword evidence="7 12" id="KW-0560">Oxidoreductase</keyword>
<comment type="caution">
    <text evidence="13">The sequence shown here is derived from an EMBL/GenBank/DDBJ whole genome shotgun (WGS) entry which is preliminary data.</text>
</comment>
<name>A0A9X4BII9_9GAMM</name>
<dbReference type="Pfam" id="PF02219">
    <property type="entry name" value="MTHFR"/>
    <property type="match status" value="1"/>
</dbReference>
<evidence type="ECO:0000256" key="10">
    <source>
        <dbReference type="ARBA" id="ARBA00034478"/>
    </source>
</evidence>
<dbReference type="InterPro" id="IPR004620">
    <property type="entry name" value="MTHF_reductase_bac"/>
</dbReference>
<dbReference type="AlphaFoldDB" id="A0A9X4BII9"/>
<organism evidence="13 14">
    <name type="scientific">Tahibacter soli</name>
    <dbReference type="NCBI Taxonomy" id="2983605"/>
    <lineage>
        <taxon>Bacteria</taxon>
        <taxon>Pseudomonadati</taxon>
        <taxon>Pseudomonadota</taxon>
        <taxon>Gammaproteobacteria</taxon>
        <taxon>Lysobacterales</taxon>
        <taxon>Rhodanobacteraceae</taxon>
        <taxon>Tahibacter</taxon>
    </lineage>
</organism>
<dbReference type="GO" id="GO:0071949">
    <property type="term" value="F:FAD binding"/>
    <property type="evidence" value="ECO:0007669"/>
    <property type="project" value="TreeGrafter"/>
</dbReference>
<evidence type="ECO:0000313" key="13">
    <source>
        <dbReference type="EMBL" id="MDC8011174.1"/>
    </source>
</evidence>
<evidence type="ECO:0000256" key="5">
    <source>
        <dbReference type="ARBA" id="ARBA00022630"/>
    </source>
</evidence>
<dbReference type="SUPFAM" id="SSF51730">
    <property type="entry name" value="FAD-linked oxidoreductase"/>
    <property type="match status" value="1"/>
</dbReference>
<dbReference type="CDD" id="cd00537">
    <property type="entry name" value="MTHFR"/>
    <property type="match status" value="1"/>
</dbReference>
<comment type="pathway">
    <text evidence="2 12">One-carbon metabolism; tetrahydrofolate interconversion.</text>
</comment>
<keyword evidence="14" id="KW-1185">Reference proteome</keyword>
<reference evidence="13" key="1">
    <citation type="submission" date="2023-02" db="EMBL/GenBank/DDBJ databases">
        <title>Tahibacter soli sp. nov. isolated from soil.</title>
        <authorList>
            <person name="Baek J.H."/>
            <person name="Lee J.K."/>
            <person name="Choi D.G."/>
            <person name="Jeon C.O."/>
        </authorList>
    </citation>
    <scope>NUCLEOTIDE SEQUENCE</scope>
    <source>
        <strain evidence="13">BL</strain>
    </source>
</reference>
<evidence type="ECO:0000256" key="12">
    <source>
        <dbReference type="RuleBase" id="RU003862"/>
    </source>
</evidence>
<comment type="cofactor">
    <cofactor evidence="1 12">
        <name>FAD</name>
        <dbReference type="ChEBI" id="CHEBI:57692"/>
    </cofactor>
</comment>
<dbReference type="Proteomes" id="UP001139971">
    <property type="component" value="Unassembled WGS sequence"/>
</dbReference>
<evidence type="ECO:0000256" key="2">
    <source>
        <dbReference type="ARBA" id="ARBA00004777"/>
    </source>
</evidence>
<evidence type="ECO:0000256" key="9">
    <source>
        <dbReference type="ARBA" id="ARBA00023167"/>
    </source>
</evidence>
<gene>
    <name evidence="13" type="primary">metF</name>
    <name evidence="13" type="ORF">OD750_001295</name>
</gene>
<evidence type="ECO:0000313" key="14">
    <source>
        <dbReference type="Proteomes" id="UP001139971"/>
    </source>
</evidence>
<dbReference type="Gene3D" id="3.20.20.220">
    <property type="match status" value="1"/>
</dbReference>
<evidence type="ECO:0000256" key="11">
    <source>
        <dbReference type="ARBA" id="ARBA00048628"/>
    </source>
</evidence>
<dbReference type="EC" id="1.5.1.54" evidence="12"/>
<dbReference type="InterPro" id="IPR029041">
    <property type="entry name" value="FAD-linked_oxidoreductase-like"/>
</dbReference>
<evidence type="ECO:0000256" key="7">
    <source>
        <dbReference type="ARBA" id="ARBA00023002"/>
    </source>
</evidence>
<dbReference type="PANTHER" id="PTHR45754:SF3">
    <property type="entry name" value="METHYLENETETRAHYDROFOLATE REDUCTASE (NADPH)"/>
    <property type="match status" value="1"/>
</dbReference>
<dbReference type="GO" id="GO:0035999">
    <property type="term" value="P:tetrahydrofolate interconversion"/>
    <property type="evidence" value="ECO:0007669"/>
    <property type="project" value="TreeGrafter"/>
</dbReference>
<sequence length="275" mass="30903">MLPISLEFFPPKTDEQRDVLEKALPKLKELKPEYVSVTFGAGGSTLSYTPDTICHLRDDHGLDAAPHLSCMGGTRAEIRTLIQQYRDKGCRRLVALRGDLPSGMATYGDFRYASDLVEFIRAESGDYFHIEVACYPEVHPQSDDAHADLAHFKRKVDAGADGAITQYFYNPDAYFRFVDDARRLGVTVPIVPGIMPITNYSQLRRFSEMCGAEIPRWVARRLQAFGDDHEAIREFGIDVVSDLCRRLVDGGAPALHFYTLNRARSTVSIVERLRG</sequence>
<evidence type="ECO:0000256" key="6">
    <source>
        <dbReference type="ARBA" id="ARBA00022827"/>
    </source>
</evidence>
<dbReference type="GO" id="GO:0009086">
    <property type="term" value="P:methionine biosynthetic process"/>
    <property type="evidence" value="ECO:0007669"/>
    <property type="project" value="UniProtKB-KW"/>
</dbReference>
<accession>A0A9X4BII9</accession>
<keyword evidence="6 12" id="KW-0274">FAD</keyword>
<keyword evidence="4" id="KW-0028">Amino-acid biosynthesis</keyword>
<comment type="similarity">
    <text evidence="3 12">Belongs to the methylenetetrahydrofolate reductase family.</text>
</comment>
<comment type="catalytic activity">
    <reaction evidence="11">
        <text>(6S)-5-methyl-5,6,7,8-tetrahydrofolate + NAD(+) = (6R)-5,10-methylene-5,6,7,8-tetrahydrofolate + NADH + H(+)</text>
        <dbReference type="Rhea" id="RHEA:19821"/>
        <dbReference type="ChEBI" id="CHEBI:15378"/>
        <dbReference type="ChEBI" id="CHEBI:15636"/>
        <dbReference type="ChEBI" id="CHEBI:18608"/>
        <dbReference type="ChEBI" id="CHEBI:57540"/>
        <dbReference type="ChEBI" id="CHEBI:57945"/>
        <dbReference type="EC" id="1.5.1.54"/>
    </reaction>
    <physiologicalReaction direction="right-to-left" evidence="11">
        <dbReference type="Rhea" id="RHEA:19823"/>
    </physiologicalReaction>
</comment>
<evidence type="ECO:0000256" key="8">
    <source>
        <dbReference type="ARBA" id="ARBA00023027"/>
    </source>
</evidence>